<evidence type="ECO:0000256" key="4">
    <source>
        <dbReference type="ARBA" id="ARBA00022679"/>
    </source>
</evidence>
<comment type="subcellular location">
    <subcellularLocation>
        <location evidence="1">Cell membrane</location>
        <topology evidence="1">Peripheral membrane protein</topology>
    </subcellularLocation>
</comment>
<dbReference type="Gene3D" id="3.90.550.10">
    <property type="entry name" value="Spore Coat Polysaccharide Biosynthesis Protein SpsA, Chain A"/>
    <property type="match status" value="2"/>
</dbReference>
<sequence length="1488" mass="169280">MTAPADPSLYTVTVVVPAYNASATLGRALQSALAQTHRAVEVVVVDDASVDGTLQVAREFAAGDARVRIVERPQNSGGVGAPRNNGIMAATGQYVMFLDADDELPLKACETLLESAVATGADITAGRALRVNLAKDEITVWQPQLYGTERTVDGGLRAMPELFEDPIAAAKLYRLDFLLDHGIRFPEELFFEDTYFSTVAWYSARSITLLPAPVYRWIWERETDTPSITNRRGELRSIRDRVLVHQYADAFLLRQGERELLAHKAAKFLSHDLRLYTPELRAGDEQYRAGFAGFVAPYLRGLPPDVYDLCGPLERVRAFSLMHSRVDLALTVSDYTQRRSVLSSDLVRRDDKVYWSASLLGRPQAERFLDVTDLDLTGNSLSDSRLFNQATLVEIRDSTLHVTGYIRNQFARVGPKDKLELTAVLRRRSTKADHTFEVTGVDVDDEFIRYHTMVDLAATLGAAGRAGNWNLFVQLRHGKERATTTVAISGLDIRRERYRGPDDTYEIYETVSGNLALRPETTEQQTADHPRGTPWLWWQDGPPAEPAAPHRETYDAAIVAHCHNDEYNLYEFLSSLLAQREFAATQVVLVDDGSTDATSAQLAQFAAYHANVEVIPQIRLGARSSFDNGLRYVRAPYVMFARAQDILGENCMGRLVAAAQRCKADVVVGDQDNFPGPRSSTDAPWRRYFGADAPRIDRLDDAPYLIFSAELGAKLFRTSLLRRHALRTGHGPGFEDAWLAVPALLHARTVTTAPTATSFARDPERRDSLFDLTWNDPVKTQELIRLCRHVIRMTERLSARGARLAMRFVVRSMQPHLRNIHRIMSRTEIAGIFPALVDIYRPIPDELILQYAGVPMSRLQHHAVRTGNYELFCDPYTKPAYRPQLLIDDAGMHRGLEADRTETTTLLRVDRQKAVLETVVPDGDHLHFEGLLVLTGVDIDRLFSNRLELVLGDGRRETALPIEQVYRRDRWRARKEQDWYAGWRATARPGDLVALSNRDLKPRVRVHDGDRSHDIAVEARQMLHRFKGVHRLGRARIRLTIAGNESVTLRRISGPLRKAGHALRRLRQEARDSLPGRTGWRTRLLYWLMYPKLHGRDIWIIGEREDTAQDNSYHLFKWIRENEPRRKVFYAINGDSPDREKIDHLGQVIDRLSWKYRAYLLHATRLINAYDLEAYLGFPGLSKRAFLRGYGDLLRYQRVFLQHGVVYNDVVGSIHAQVTNVDMVLTTGRSERAYYAEHCGYGYDRVAATGLPRYDALKPLDGPRKVLVMPTWRRDIVAPSYNKAAKPEIPFAASEYYRFFSALLRDERLLEALQYYRVELEFMPHYEIRPYLKHFRIDHPSITVSSTGRDVQLAMRECSMLVTDYSSVFFDVAYMGKPIVYTNFDDEAFYSKHYKRGYFDLARDGFGPACGTVDRAVDEIIASIARGFEVEPEYRRRAEEFFVLRDTNNCRRAFDVIDTMDATAGGDPGRMSTPLVMGRPQEQERERA</sequence>
<reference evidence="9 10" key="1">
    <citation type="submission" date="2023-03" db="EMBL/GenBank/DDBJ databases">
        <title>Isolation and description of six Streptomyces strains from soil environments, able to metabolize different microbial glucans.</title>
        <authorList>
            <person name="Widen T."/>
            <person name="Larsbrink J."/>
        </authorList>
    </citation>
    <scope>NUCLEOTIDE SEQUENCE [LARGE SCALE GENOMIC DNA]</scope>
    <source>
        <strain evidence="9 10">Mut1</strain>
    </source>
</reference>
<accession>A0ABY9HU06</accession>
<dbReference type="InterPro" id="IPR029044">
    <property type="entry name" value="Nucleotide-diphossugar_trans"/>
</dbReference>
<dbReference type="Proteomes" id="UP001239522">
    <property type="component" value="Chromosome"/>
</dbReference>
<dbReference type="CDD" id="cd00761">
    <property type="entry name" value="Glyco_tranf_GTA_type"/>
    <property type="match status" value="2"/>
</dbReference>
<dbReference type="InterPro" id="IPR001173">
    <property type="entry name" value="Glyco_trans_2-like"/>
</dbReference>
<dbReference type="PANTHER" id="PTHR22916:SF3">
    <property type="entry name" value="UDP-GLCNAC:BETAGAL BETA-1,3-N-ACETYLGLUCOSAMINYLTRANSFERASE-LIKE PROTEIN 1"/>
    <property type="match status" value="1"/>
</dbReference>
<name>A0ABY9HU06_9ACTN</name>
<dbReference type="Gene3D" id="3.40.50.11820">
    <property type="match status" value="1"/>
</dbReference>
<keyword evidence="10" id="KW-1185">Reference proteome</keyword>
<dbReference type="Pfam" id="PF00535">
    <property type="entry name" value="Glycos_transf_2"/>
    <property type="match status" value="2"/>
</dbReference>
<keyword evidence="5" id="KW-0777">Teichoic acid biosynthesis</keyword>
<organism evidence="9 10">
    <name type="scientific">Streptomyces castrisilvae</name>
    <dbReference type="NCBI Taxonomy" id="3033811"/>
    <lineage>
        <taxon>Bacteria</taxon>
        <taxon>Bacillati</taxon>
        <taxon>Actinomycetota</taxon>
        <taxon>Actinomycetes</taxon>
        <taxon>Kitasatosporales</taxon>
        <taxon>Streptomycetaceae</taxon>
        <taxon>Streptomyces</taxon>
    </lineage>
</organism>
<keyword evidence="4 9" id="KW-0808">Transferase</keyword>
<dbReference type="RefSeq" id="WP_306058679.1">
    <property type="nucleotide sequence ID" value="NZ_CP120997.1"/>
</dbReference>
<dbReference type="Gene3D" id="3.40.50.12580">
    <property type="match status" value="1"/>
</dbReference>
<evidence type="ECO:0000256" key="5">
    <source>
        <dbReference type="ARBA" id="ARBA00022944"/>
    </source>
</evidence>
<keyword evidence="9" id="KW-0328">Glycosyltransferase</keyword>
<dbReference type="SUPFAM" id="SSF53756">
    <property type="entry name" value="UDP-Glycosyltransferase/glycogen phosphorylase"/>
    <property type="match status" value="1"/>
</dbReference>
<evidence type="ECO:0000313" key="10">
    <source>
        <dbReference type="Proteomes" id="UP001239522"/>
    </source>
</evidence>
<dbReference type="EMBL" id="CP120997">
    <property type="protein sequence ID" value="WLQ36931.1"/>
    <property type="molecule type" value="Genomic_DNA"/>
</dbReference>
<evidence type="ECO:0000256" key="1">
    <source>
        <dbReference type="ARBA" id="ARBA00004202"/>
    </source>
</evidence>
<dbReference type="InterPro" id="IPR043148">
    <property type="entry name" value="TagF_C"/>
</dbReference>
<dbReference type="EC" id="2.4.-.-" evidence="9"/>
<protein>
    <submittedName>
        <fullName evidence="9">Glycosyltransferase</fullName>
        <ecNumber evidence="9">2.4.-.-</ecNumber>
    </submittedName>
</protein>
<evidence type="ECO:0000256" key="3">
    <source>
        <dbReference type="ARBA" id="ARBA00022475"/>
    </source>
</evidence>
<evidence type="ECO:0000259" key="8">
    <source>
        <dbReference type="Pfam" id="PF00535"/>
    </source>
</evidence>
<feature type="domain" description="Glycosyltransferase 2-like" evidence="8">
    <location>
        <begin position="13"/>
        <end position="139"/>
    </location>
</feature>
<dbReference type="InterPro" id="IPR007554">
    <property type="entry name" value="Glycerophosphate_synth"/>
</dbReference>
<feature type="region of interest" description="Disordered" evidence="7">
    <location>
        <begin position="1464"/>
        <end position="1488"/>
    </location>
</feature>
<dbReference type="InterPro" id="IPR043149">
    <property type="entry name" value="TagF_N"/>
</dbReference>
<evidence type="ECO:0000256" key="7">
    <source>
        <dbReference type="SAM" id="MobiDB-lite"/>
    </source>
</evidence>
<proteinExistence type="inferred from homology"/>
<dbReference type="SUPFAM" id="SSF53448">
    <property type="entry name" value="Nucleotide-diphospho-sugar transferases"/>
    <property type="match status" value="2"/>
</dbReference>
<gene>
    <name evidence="9" type="ORF">P8A18_27420</name>
</gene>
<feature type="domain" description="Glycosyltransferase 2-like" evidence="8">
    <location>
        <begin position="559"/>
        <end position="689"/>
    </location>
</feature>
<evidence type="ECO:0000256" key="2">
    <source>
        <dbReference type="ARBA" id="ARBA00010488"/>
    </source>
</evidence>
<keyword evidence="6" id="KW-0472">Membrane</keyword>
<dbReference type="GO" id="GO:0016757">
    <property type="term" value="F:glycosyltransferase activity"/>
    <property type="evidence" value="ECO:0007669"/>
    <property type="project" value="UniProtKB-KW"/>
</dbReference>
<dbReference type="Pfam" id="PF04464">
    <property type="entry name" value="Glyphos_transf"/>
    <property type="match status" value="1"/>
</dbReference>
<evidence type="ECO:0000256" key="6">
    <source>
        <dbReference type="ARBA" id="ARBA00023136"/>
    </source>
</evidence>
<keyword evidence="3" id="KW-1003">Cell membrane</keyword>
<evidence type="ECO:0000313" key="9">
    <source>
        <dbReference type="EMBL" id="WLQ36931.1"/>
    </source>
</evidence>
<dbReference type="PANTHER" id="PTHR22916">
    <property type="entry name" value="GLYCOSYLTRANSFERASE"/>
    <property type="match status" value="1"/>
</dbReference>
<comment type="similarity">
    <text evidence="2">Belongs to the CDP-glycerol glycerophosphotransferase family.</text>
</comment>